<evidence type="ECO:0000256" key="6">
    <source>
        <dbReference type="ARBA" id="ARBA00022723"/>
    </source>
</evidence>
<reference evidence="14 15" key="1">
    <citation type="submission" date="2017-03" db="EMBL/GenBank/DDBJ databases">
        <authorList>
            <person name="Afonso C.L."/>
            <person name="Miller P.J."/>
            <person name="Scott M.A."/>
            <person name="Spackman E."/>
            <person name="Goraichik I."/>
            <person name="Dimitrov K.M."/>
            <person name="Suarez D.L."/>
            <person name="Swayne D.E."/>
        </authorList>
    </citation>
    <scope>NUCLEOTIDE SEQUENCE [LARGE SCALE GENOMIC DNA]</scope>
    <source>
        <strain evidence="14 15">CECT 7971</strain>
    </source>
</reference>
<evidence type="ECO:0000313" key="15">
    <source>
        <dbReference type="Proteomes" id="UP000193307"/>
    </source>
</evidence>
<dbReference type="Proteomes" id="UP000193307">
    <property type="component" value="Unassembled WGS sequence"/>
</dbReference>
<dbReference type="STRING" id="658057.SAMN04488032_11266"/>
<keyword evidence="9" id="KW-0408">Iron</keyword>
<keyword evidence="8 14" id="KW-0560">Oxidoreductase</keyword>
<dbReference type="RefSeq" id="WP_085850253.1">
    <property type="nucleotide sequence ID" value="NZ_FNZV01000012.1"/>
</dbReference>
<feature type="transmembrane region" description="Helical" evidence="12">
    <location>
        <begin position="219"/>
        <end position="246"/>
    </location>
</feature>
<dbReference type="OrthoDB" id="4759734at2"/>
<proteinExistence type="inferred from homology"/>
<accession>A0A1Y5TIJ3</accession>
<dbReference type="InterPro" id="IPR033885">
    <property type="entry name" value="AlkB/XylM"/>
</dbReference>
<keyword evidence="6" id="KW-0479">Metal-binding</keyword>
<evidence type="ECO:0000256" key="11">
    <source>
        <dbReference type="ARBA" id="ARBA00023136"/>
    </source>
</evidence>
<keyword evidence="4" id="KW-0997">Cell inner membrane</keyword>
<dbReference type="GO" id="GO:0046872">
    <property type="term" value="F:metal ion binding"/>
    <property type="evidence" value="ECO:0007669"/>
    <property type="project" value="UniProtKB-KW"/>
</dbReference>
<dbReference type="CDD" id="cd03512">
    <property type="entry name" value="Alkane-hydroxylase"/>
    <property type="match status" value="1"/>
</dbReference>
<feature type="domain" description="Fatty acid desaturase" evidence="13">
    <location>
        <begin position="107"/>
        <end position="332"/>
    </location>
</feature>
<dbReference type="EMBL" id="FWFW01000012">
    <property type="protein sequence ID" value="SLN61166.1"/>
    <property type="molecule type" value="Genomic_DNA"/>
</dbReference>
<keyword evidence="15" id="KW-1185">Reference proteome</keyword>
<evidence type="ECO:0000256" key="1">
    <source>
        <dbReference type="ARBA" id="ARBA00004429"/>
    </source>
</evidence>
<dbReference type="AlphaFoldDB" id="A0A1Y5TIJ3"/>
<dbReference type="PANTHER" id="PTHR38674:SF1">
    <property type="entry name" value="ALKANE 1-MONOOXYGENASE 1"/>
    <property type="match status" value="1"/>
</dbReference>
<evidence type="ECO:0000256" key="4">
    <source>
        <dbReference type="ARBA" id="ARBA00022519"/>
    </source>
</evidence>
<comment type="similarity">
    <text evidence="2">Belongs to the fatty acid desaturase type 1 family. AlkB subfamily.</text>
</comment>
<evidence type="ECO:0000256" key="7">
    <source>
        <dbReference type="ARBA" id="ARBA00022989"/>
    </source>
</evidence>
<feature type="transmembrane region" description="Helical" evidence="12">
    <location>
        <begin position="105"/>
        <end position="124"/>
    </location>
</feature>
<feature type="transmembrane region" description="Helical" evidence="12">
    <location>
        <begin position="12"/>
        <end position="30"/>
    </location>
</feature>
<keyword evidence="7 12" id="KW-1133">Transmembrane helix</keyword>
<evidence type="ECO:0000259" key="13">
    <source>
        <dbReference type="Pfam" id="PF00487"/>
    </source>
</evidence>
<protein>
    <submittedName>
        <fullName evidence="14">Alkane 1-monooxygenase 2</fullName>
        <ecNumber evidence="14">1.14.15.3</ecNumber>
    </submittedName>
</protein>
<keyword evidence="5 12" id="KW-0812">Transmembrane</keyword>
<evidence type="ECO:0000256" key="2">
    <source>
        <dbReference type="ARBA" id="ARBA00010823"/>
    </source>
</evidence>
<evidence type="ECO:0000313" key="14">
    <source>
        <dbReference type="EMBL" id="SLN61166.1"/>
    </source>
</evidence>
<gene>
    <name evidence="14" type="primary">alkB2</name>
    <name evidence="14" type="ORF">PAM7971_03158</name>
</gene>
<name>A0A1Y5TIJ3_9RHOB</name>
<comment type="subcellular location">
    <subcellularLocation>
        <location evidence="1">Cell inner membrane</location>
        <topology evidence="1">Multi-pass membrane protein</topology>
    </subcellularLocation>
</comment>
<dbReference type="EC" id="1.14.15.3" evidence="14"/>
<keyword evidence="10 14" id="KW-0503">Monooxygenase</keyword>
<sequence length="379" mass="44449">MNMSTICTRNALPFWLSLGVVPLLWIGALHGGWMTFLVPIYAWYLFSILDRLLGMNTDNPDPDTPDSELSLYRLVTLIWFPVQFVMIYGLIYFVTHTDHLSRTEIIVLFFSLGVSSGTIGIVYAHELLHQGNKLERWLGDLLLASVLYSHFRTEHLLVHHKHVGTRRDAVTALYNEGFHHFFWRVLYEGPMSAWAAEKALLARRDLPALHPRNPHFRYWILQLCMLILAVLLGGTAGFFLFIWQAFIAVWQLELTNYVEHYGLTRRHLGDGKYEHVQPHHSWNAAQMATNWLLINLQRHSDHHYKPDRRFPLLQNYSEDDAPQLPYGYPVMTFAAMVPPLWRRVMNPRVKEWRKQYYPDIATFKDWEPYKQGTNPLPRL</sequence>
<evidence type="ECO:0000256" key="8">
    <source>
        <dbReference type="ARBA" id="ARBA00023002"/>
    </source>
</evidence>
<evidence type="ECO:0000256" key="10">
    <source>
        <dbReference type="ARBA" id="ARBA00023033"/>
    </source>
</evidence>
<dbReference type="InterPro" id="IPR005804">
    <property type="entry name" value="FA_desaturase_dom"/>
</dbReference>
<dbReference type="PANTHER" id="PTHR38674">
    <property type="entry name" value="ALKANE 1-MONOOXYGENASE 1"/>
    <property type="match status" value="1"/>
</dbReference>
<evidence type="ECO:0000256" key="5">
    <source>
        <dbReference type="ARBA" id="ARBA00022692"/>
    </source>
</evidence>
<evidence type="ECO:0000256" key="12">
    <source>
        <dbReference type="SAM" id="Phobius"/>
    </source>
</evidence>
<evidence type="ECO:0000256" key="9">
    <source>
        <dbReference type="ARBA" id="ARBA00023004"/>
    </source>
</evidence>
<feature type="transmembrane region" description="Helical" evidence="12">
    <location>
        <begin position="74"/>
        <end position="93"/>
    </location>
</feature>
<keyword evidence="3" id="KW-1003">Cell membrane</keyword>
<dbReference type="GO" id="GO:0004497">
    <property type="term" value="F:monooxygenase activity"/>
    <property type="evidence" value="ECO:0007669"/>
    <property type="project" value="UniProtKB-KW"/>
</dbReference>
<organism evidence="14 15">
    <name type="scientific">Pacificibacter marinus</name>
    <dbReference type="NCBI Taxonomy" id="658057"/>
    <lineage>
        <taxon>Bacteria</taxon>
        <taxon>Pseudomonadati</taxon>
        <taxon>Pseudomonadota</taxon>
        <taxon>Alphaproteobacteria</taxon>
        <taxon>Rhodobacterales</taxon>
        <taxon>Roseobacteraceae</taxon>
        <taxon>Pacificibacter</taxon>
    </lineage>
</organism>
<dbReference type="GO" id="GO:0006629">
    <property type="term" value="P:lipid metabolic process"/>
    <property type="evidence" value="ECO:0007669"/>
    <property type="project" value="InterPro"/>
</dbReference>
<evidence type="ECO:0000256" key="3">
    <source>
        <dbReference type="ARBA" id="ARBA00022475"/>
    </source>
</evidence>
<dbReference type="Pfam" id="PF00487">
    <property type="entry name" value="FA_desaturase"/>
    <property type="match status" value="1"/>
</dbReference>
<keyword evidence="11 12" id="KW-0472">Membrane</keyword>
<dbReference type="GO" id="GO:0005886">
    <property type="term" value="C:plasma membrane"/>
    <property type="evidence" value="ECO:0007669"/>
    <property type="project" value="UniProtKB-SubCell"/>
</dbReference>